<name>A0A540W8S4_9ACTN</name>
<keyword evidence="3" id="KW-1185">Reference proteome</keyword>
<evidence type="ECO:0000313" key="3">
    <source>
        <dbReference type="Proteomes" id="UP000319103"/>
    </source>
</evidence>
<evidence type="ECO:0000256" key="1">
    <source>
        <dbReference type="SAM" id="SignalP"/>
    </source>
</evidence>
<organism evidence="2 3">
    <name type="scientific">Kitasatospora acidiphila</name>
    <dbReference type="NCBI Taxonomy" id="2567942"/>
    <lineage>
        <taxon>Bacteria</taxon>
        <taxon>Bacillati</taxon>
        <taxon>Actinomycetota</taxon>
        <taxon>Actinomycetes</taxon>
        <taxon>Kitasatosporales</taxon>
        <taxon>Streptomycetaceae</taxon>
        <taxon>Kitasatospora</taxon>
    </lineage>
</organism>
<dbReference type="Proteomes" id="UP000319103">
    <property type="component" value="Unassembled WGS sequence"/>
</dbReference>
<keyword evidence="1" id="KW-0732">Signal</keyword>
<evidence type="ECO:0008006" key="4">
    <source>
        <dbReference type="Google" id="ProtNLM"/>
    </source>
</evidence>
<dbReference type="AlphaFoldDB" id="A0A540W8S4"/>
<feature type="signal peptide" evidence="1">
    <location>
        <begin position="1"/>
        <end position="26"/>
    </location>
</feature>
<evidence type="ECO:0000313" key="2">
    <source>
        <dbReference type="EMBL" id="TQF05420.1"/>
    </source>
</evidence>
<protein>
    <recommendedName>
        <fullName evidence="4">Spore-associated protein A</fullName>
    </recommendedName>
</protein>
<accession>A0A540W8S4</accession>
<dbReference type="RefSeq" id="WP_141635898.1">
    <property type="nucleotide sequence ID" value="NZ_VIGB01000003.1"/>
</dbReference>
<dbReference type="OrthoDB" id="3873271at2"/>
<proteinExistence type="predicted"/>
<feature type="chain" id="PRO_5022044705" description="Spore-associated protein A" evidence="1">
    <location>
        <begin position="27"/>
        <end position="153"/>
    </location>
</feature>
<sequence>MRSFMRKFAVAGALALAAGGVTVASAGSASASGWGCSGSEVASYNVVSGGGGTWSTVHLFWDSSTGYNCAVNVKASGLYGVQTITSVTIKECGGDTPSTCSNIVDTQDNTNEFYYYAGPVKVNGQGHCIELSAYTENTLGEAASYSSNGGFHC</sequence>
<dbReference type="EMBL" id="VIGB01000003">
    <property type="protein sequence ID" value="TQF05420.1"/>
    <property type="molecule type" value="Genomic_DNA"/>
</dbReference>
<gene>
    <name evidence="2" type="ORF">E6W39_28275</name>
</gene>
<reference evidence="2 3" key="1">
    <citation type="submission" date="2019-06" db="EMBL/GenBank/DDBJ databases">
        <title>Description of Kitasatospora acidophila sp. nov. isolated from pine grove soil, and reclassification of Streptomyces novaecaesareae to Kitasatospora novaeceasareae comb. nov.</title>
        <authorList>
            <person name="Kim M.J."/>
        </authorList>
    </citation>
    <scope>NUCLEOTIDE SEQUENCE [LARGE SCALE GENOMIC DNA]</scope>
    <source>
        <strain evidence="2 3">MMS16-CNU292</strain>
    </source>
</reference>
<comment type="caution">
    <text evidence="2">The sequence shown here is derived from an EMBL/GenBank/DDBJ whole genome shotgun (WGS) entry which is preliminary data.</text>
</comment>